<proteinExistence type="predicted"/>
<gene>
    <name evidence="1" type="ORF">CONCODRAFT_14123</name>
</gene>
<reference evidence="1 2" key="1">
    <citation type="journal article" date="2015" name="Genome Biol. Evol.">
        <title>Phylogenomic analyses indicate that early fungi evolved digesting cell walls of algal ancestors of land plants.</title>
        <authorList>
            <person name="Chang Y."/>
            <person name="Wang S."/>
            <person name="Sekimoto S."/>
            <person name="Aerts A.L."/>
            <person name="Choi C."/>
            <person name="Clum A."/>
            <person name="LaButti K.M."/>
            <person name="Lindquist E.A."/>
            <person name="Yee Ngan C."/>
            <person name="Ohm R.A."/>
            <person name="Salamov A.A."/>
            <person name="Grigoriev I.V."/>
            <person name="Spatafora J.W."/>
            <person name="Berbee M.L."/>
        </authorList>
    </citation>
    <scope>NUCLEOTIDE SEQUENCE [LARGE SCALE GENOMIC DNA]</scope>
    <source>
        <strain evidence="1 2">NRRL 28638</strain>
    </source>
</reference>
<dbReference type="Proteomes" id="UP000070444">
    <property type="component" value="Unassembled WGS sequence"/>
</dbReference>
<protein>
    <submittedName>
        <fullName evidence="1">Uncharacterized protein</fullName>
    </submittedName>
</protein>
<accession>A0A137NPL8</accession>
<evidence type="ECO:0000313" key="2">
    <source>
        <dbReference type="Proteomes" id="UP000070444"/>
    </source>
</evidence>
<evidence type="ECO:0000313" key="1">
    <source>
        <dbReference type="EMBL" id="KXN64682.1"/>
    </source>
</evidence>
<keyword evidence="2" id="KW-1185">Reference proteome</keyword>
<dbReference type="EMBL" id="KQ965278">
    <property type="protein sequence ID" value="KXN64682.1"/>
    <property type="molecule type" value="Genomic_DNA"/>
</dbReference>
<dbReference type="AlphaFoldDB" id="A0A137NPL8"/>
<organism evidence="1 2">
    <name type="scientific">Conidiobolus coronatus (strain ATCC 28846 / CBS 209.66 / NRRL 28638)</name>
    <name type="common">Delacroixia coronata</name>
    <dbReference type="NCBI Taxonomy" id="796925"/>
    <lineage>
        <taxon>Eukaryota</taxon>
        <taxon>Fungi</taxon>
        <taxon>Fungi incertae sedis</taxon>
        <taxon>Zoopagomycota</taxon>
        <taxon>Entomophthoromycotina</taxon>
        <taxon>Entomophthoromycetes</taxon>
        <taxon>Entomophthorales</taxon>
        <taxon>Ancylistaceae</taxon>
        <taxon>Conidiobolus</taxon>
    </lineage>
</organism>
<sequence>MANLKSKDYTTKYFYTKLISCLPKDKAELIILFLLRELYLSFAFNKDNLSKKVEIGLSLSKQLIGIIDENKFGMLKALILIKLTELKVEFDRIGEIREFANNIILLKGDDSTNNLDLADKLLNIETSFTSKEESQIHSLLNCKSIYLNYLQSNNYSNITKLNNLTNIIQITELSPIEQLSKLNSNASEQSIIYQVLSQELVELTMKIVKLLKLDYTPTKFKLIKYLINFGLNLINSCDNDGLGLSLDLYCELSWLQEIEGDVDLAGVLLKECVVILYDESGGALGLEYKVNYLARRLSHFNSRRDESECQSTLSKLTQLQKKTHL</sequence>
<name>A0A137NPL8_CONC2</name>